<protein>
    <submittedName>
        <fullName evidence="1">GNAT family N-acetyltransferase</fullName>
    </submittedName>
</protein>
<dbReference type="EMBL" id="JAWZSR010000003">
    <property type="protein sequence ID" value="MDX8045827.1"/>
    <property type="molecule type" value="Genomic_DNA"/>
</dbReference>
<evidence type="ECO:0000313" key="1">
    <source>
        <dbReference type="EMBL" id="MDX8045827.1"/>
    </source>
</evidence>
<sequence length="177" mass="20292">MVKIMVVTYVIKQVDKDNAGPVVEFMKALRKEVFPMLDKQPLPADIVQFHDYYMNRNDAAVFAAISEEGKVLGTIGYLPYDNRFADLWHLYTETKTTELVRCYIDSQYRRQGVGTALYQTALASIHAAGYDKIYLHSHPFLPGGIPFWKSLGFEERLAESDPVWNTLHMDKKIGEIK</sequence>
<name>A0ACC6M4S5_9BACI</name>
<comment type="caution">
    <text evidence="1">The sequence shown here is derived from an EMBL/GenBank/DDBJ whole genome shotgun (WGS) entry which is preliminary data.</text>
</comment>
<proteinExistence type="predicted"/>
<organism evidence="1 2">
    <name type="scientific">Gracilibacillus pellucidus</name>
    <dbReference type="NCBI Taxonomy" id="3095368"/>
    <lineage>
        <taxon>Bacteria</taxon>
        <taxon>Bacillati</taxon>
        <taxon>Bacillota</taxon>
        <taxon>Bacilli</taxon>
        <taxon>Bacillales</taxon>
        <taxon>Bacillaceae</taxon>
        <taxon>Gracilibacillus</taxon>
    </lineage>
</organism>
<reference evidence="1" key="1">
    <citation type="submission" date="2023-11" db="EMBL/GenBank/DDBJ databases">
        <title>Gracilibacillus pellucida a moderately halophilic bacterium isolated from saline soil in Xinjiang province.</title>
        <authorList>
            <person name="Zhang Z."/>
            <person name="Tan F."/>
            <person name="Wang Y."/>
            <person name="Xia M."/>
        </authorList>
    </citation>
    <scope>NUCLEOTIDE SEQUENCE</scope>
    <source>
        <strain evidence="1">S3-1-1</strain>
    </source>
</reference>
<evidence type="ECO:0000313" key="2">
    <source>
        <dbReference type="Proteomes" id="UP001277972"/>
    </source>
</evidence>
<gene>
    <name evidence="1" type="ORF">SH601_07465</name>
</gene>
<dbReference type="Proteomes" id="UP001277972">
    <property type="component" value="Unassembled WGS sequence"/>
</dbReference>
<accession>A0ACC6M4S5</accession>
<keyword evidence="2" id="KW-1185">Reference proteome</keyword>